<gene>
    <name evidence="1" type="ORF">CAPTEDRAFT_212259</name>
</gene>
<protein>
    <submittedName>
        <fullName evidence="1 2">Uncharacterized protein</fullName>
    </submittedName>
</protein>
<evidence type="ECO:0000313" key="1">
    <source>
        <dbReference type="EMBL" id="ELT89186.1"/>
    </source>
</evidence>
<evidence type="ECO:0000313" key="2">
    <source>
        <dbReference type="EnsemblMetazoa" id="CapteP212259"/>
    </source>
</evidence>
<keyword evidence="3" id="KW-1185">Reference proteome</keyword>
<sequence>MQHLRKGKKLKRTAVNLVDIHYQVIKTFHTLRRLEGDWARNMADLPNNLSALTLDGINHKANNHLNTPEISHNACQAECLIFREVVLHLQEHRHSCREEG</sequence>
<proteinExistence type="predicted"/>
<evidence type="ECO:0000313" key="3">
    <source>
        <dbReference type="Proteomes" id="UP000014760"/>
    </source>
</evidence>
<reference evidence="3" key="1">
    <citation type="submission" date="2012-12" db="EMBL/GenBank/DDBJ databases">
        <authorList>
            <person name="Hellsten U."/>
            <person name="Grimwood J."/>
            <person name="Chapman J.A."/>
            <person name="Shapiro H."/>
            <person name="Aerts A."/>
            <person name="Otillar R.P."/>
            <person name="Terry A.Y."/>
            <person name="Boore J.L."/>
            <person name="Simakov O."/>
            <person name="Marletaz F."/>
            <person name="Cho S.-J."/>
            <person name="Edsinger-Gonzales E."/>
            <person name="Havlak P."/>
            <person name="Kuo D.-H."/>
            <person name="Larsson T."/>
            <person name="Lv J."/>
            <person name="Arendt D."/>
            <person name="Savage R."/>
            <person name="Osoegawa K."/>
            <person name="de Jong P."/>
            <person name="Lindberg D.R."/>
            <person name="Seaver E.C."/>
            <person name="Weisblat D.A."/>
            <person name="Putnam N.H."/>
            <person name="Grigoriev I.V."/>
            <person name="Rokhsar D.S."/>
        </authorList>
    </citation>
    <scope>NUCLEOTIDE SEQUENCE</scope>
    <source>
        <strain evidence="3">I ESC-2004</strain>
    </source>
</reference>
<dbReference type="EMBL" id="AMQN01014989">
    <property type="status" value="NOT_ANNOTATED_CDS"/>
    <property type="molecule type" value="Genomic_DNA"/>
</dbReference>
<dbReference type="EnsemblMetazoa" id="CapteT212259">
    <property type="protein sequence ID" value="CapteP212259"/>
    <property type="gene ID" value="CapteG212259"/>
</dbReference>
<organism evidence="1">
    <name type="scientific">Capitella teleta</name>
    <name type="common">Polychaete worm</name>
    <dbReference type="NCBI Taxonomy" id="283909"/>
    <lineage>
        <taxon>Eukaryota</taxon>
        <taxon>Metazoa</taxon>
        <taxon>Spiralia</taxon>
        <taxon>Lophotrochozoa</taxon>
        <taxon>Annelida</taxon>
        <taxon>Polychaeta</taxon>
        <taxon>Sedentaria</taxon>
        <taxon>Scolecida</taxon>
        <taxon>Capitellidae</taxon>
        <taxon>Capitella</taxon>
    </lineage>
</organism>
<dbReference type="Proteomes" id="UP000014760">
    <property type="component" value="Unassembled WGS sequence"/>
</dbReference>
<dbReference type="OrthoDB" id="10059291at2759"/>
<name>R7TDP1_CAPTE</name>
<dbReference type="EMBL" id="KB311491">
    <property type="protein sequence ID" value="ELT89186.1"/>
    <property type="molecule type" value="Genomic_DNA"/>
</dbReference>
<reference evidence="2" key="3">
    <citation type="submission" date="2015-06" db="UniProtKB">
        <authorList>
            <consortium name="EnsemblMetazoa"/>
        </authorList>
    </citation>
    <scope>IDENTIFICATION</scope>
</reference>
<accession>R7TDP1</accession>
<reference evidence="1 3" key="2">
    <citation type="journal article" date="2013" name="Nature">
        <title>Insights into bilaterian evolution from three spiralian genomes.</title>
        <authorList>
            <person name="Simakov O."/>
            <person name="Marletaz F."/>
            <person name="Cho S.J."/>
            <person name="Edsinger-Gonzales E."/>
            <person name="Havlak P."/>
            <person name="Hellsten U."/>
            <person name="Kuo D.H."/>
            <person name="Larsson T."/>
            <person name="Lv J."/>
            <person name="Arendt D."/>
            <person name="Savage R."/>
            <person name="Osoegawa K."/>
            <person name="de Jong P."/>
            <person name="Grimwood J."/>
            <person name="Chapman J.A."/>
            <person name="Shapiro H."/>
            <person name="Aerts A."/>
            <person name="Otillar R.P."/>
            <person name="Terry A.Y."/>
            <person name="Boore J.L."/>
            <person name="Grigoriev I.V."/>
            <person name="Lindberg D.R."/>
            <person name="Seaver E.C."/>
            <person name="Weisblat D.A."/>
            <person name="Putnam N.H."/>
            <person name="Rokhsar D.S."/>
        </authorList>
    </citation>
    <scope>NUCLEOTIDE SEQUENCE</scope>
    <source>
        <strain evidence="1 3">I ESC-2004</strain>
    </source>
</reference>
<dbReference type="HOGENOM" id="CLU_2308699_0_0_1"/>
<dbReference type="AlphaFoldDB" id="R7TDP1"/>